<organism evidence="2">
    <name type="scientific">Pseudomonas graminis</name>
    <dbReference type="NCBI Taxonomy" id="158627"/>
    <lineage>
        <taxon>Bacteria</taxon>
        <taxon>Pseudomonadati</taxon>
        <taxon>Pseudomonadota</taxon>
        <taxon>Gammaproteobacteria</taxon>
        <taxon>Pseudomonadales</taxon>
        <taxon>Pseudomonadaceae</taxon>
        <taxon>Pseudomonas</taxon>
    </lineage>
</organism>
<dbReference type="Gene3D" id="1.10.3210.10">
    <property type="entry name" value="Hypothetical protein af1432"/>
    <property type="match status" value="1"/>
</dbReference>
<dbReference type="SUPFAM" id="SSF109604">
    <property type="entry name" value="HD-domain/PDEase-like"/>
    <property type="match status" value="1"/>
</dbReference>
<dbReference type="EMBL" id="DSIN01000032">
    <property type="protein sequence ID" value="HEF27935.1"/>
    <property type="molecule type" value="Genomic_DNA"/>
</dbReference>
<name>A0A7C2BAI9_9PSED</name>
<dbReference type="PANTHER" id="PTHR11373">
    <property type="entry name" value="DEOXYNUCLEOSIDE TRIPHOSPHATE TRIPHOSPHOHYDROLASE"/>
    <property type="match status" value="1"/>
</dbReference>
<dbReference type="Pfam" id="PF01966">
    <property type="entry name" value="HD"/>
    <property type="match status" value="1"/>
</dbReference>
<protein>
    <submittedName>
        <fullName evidence="2">HD domain-containing protein</fullName>
    </submittedName>
</protein>
<dbReference type="SMART" id="SM00471">
    <property type="entry name" value="HDc"/>
    <property type="match status" value="1"/>
</dbReference>
<evidence type="ECO:0000313" key="2">
    <source>
        <dbReference type="EMBL" id="HEF27935.1"/>
    </source>
</evidence>
<dbReference type="AlphaFoldDB" id="A0A7C2BAI9"/>
<dbReference type="PANTHER" id="PTHR11373:SF4">
    <property type="entry name" value="DEOXYNUCLEOSIDE TRIPHOSPHATE TRIPHOSPHOHYDROLASE SAMHD1"/>
    <property type="match status" value="1"/>
</dbReference>
<dbReference type="InterPro" id="IPR050135">
    <property type="entry name" value="dGTPase-like"/>
</dbReference>
<dbReference type="InterPro" id="IPR003607">
    <property type="entry name" value="HD/PDEase_dom"/>
</dbReference>
<sequence>MTHKLFDSIAMWPAATEDPDTIYYWINSVVNDDVMSLILQSKAFKRLYDISFLGALDYTHPGTEKISKKNRSRAEHSLHVAALAAYVAEKRNYAPELKRHLIIAALLHDVGHAPLSHSAEPLIKKEIGYGHHEAGEQIIDGKQQLGKELSLNLKKHCDLSFIHSLLNMKASQEDGGDLFYSPINIDTIDGITRSHTYFTGFSSAHSTLAIARASFISAPSKDHRILDDFWMMKERVYSGLINDEIGLVSDKTSEFFFMESSVCLSESDLYKSEKSWQQTHKPLFARLNSILKKKSAPSWFSNAQVSFVHRKYFVLPDRDDTTRYGCKKEKKIKSFNIKIEPDSRQHSIKLNGIINEH</sequence>
<accession>A0A7C2BAI9</accession>
<dbReference type="InterPro" id="IPR006674">
    <property type="entry name" value="HD_domain"/>
</dbReference>
<dbReference type="GO" id="GO:0008832">
    <property type="term" value="F:dGTPase activity"/>
    <property type="evidence" value="ECO:0007669"/>
    <property type="project" value="TreeGrafter"/>
</dbReference>
<reference evidence="2" key="1">
    <citation type="journal article" date="2020" name="mSystems">
        <title>Genome- and Community-Level Interaction Insights into Carbon Utilization and Element Cycling Functions of Hydrothermarchaeota in Hydrothermal Sediment.</title>
        <authorList>
            <person name="Zhou Z."/>
            <person name="Liu Y."/>
            <person name="Xu W."/>
            <person name="Pan J."/>
            <person name="Luo Z.H."/>
            <person name="Li M."/>
        </authorList>
    </citation>
    <scope>NUCLEOTIDE SEQUENCE [LARGE SCALE GENOMIC DNA]</scope>
    <source>
        <strain evidence="2">SpSt-200</strain>
    </source>
</reference>
<proteinExistence type="predicted"/>
<comment type="caution">
    <text evidence="2">The sequence shown here is derived from an EMBL/GenBank/DDBJ whole genome shotgun (WGS) entry which is preliminary data.</text>
</comment>
<feature type="domain" description="HD/PDEase" evidence="1">
    <location>
        <begin position="69"/>
        <end position="264"/>
    </location>
</feature>
<evidence type="ECO:0000259" key="1">
    <source>
        <dbReference type="SMART" id="SM00471"/>
    </source>
</evidence>
<dbReference type="GO" id="GO:0006203">
    <property type="term" value="P:dGTP catabolic process"/>
    <property type="evidence" value="ECO:0007669"/>
    <property type="project" value="TreeGrafter"/>
</dbReference>
<dbReference type="CDD" id="cd00077">
    <property type="entry name" value="HDc"/>
    <property type="match status" value="1"/>
</dbReference>
<gene>
    <name evidence="2" type="ORF">ENP23_19470</name>
</gene>